<feature type="chain" id="PRO_5026803260" evidence="2">
    <location>
        <begin position="32"/>
        <end position="99"/>
    </location>
</feature>
<evidence type="ECO:0000256" key="2">
    <source>
        <dbReference type="SAM" id="SignalP"/>
    </source>
</evidence>
<evidence type="ECO:0000313" key="4">
    <source>
        <dbReference type="Proteomes" id="UP000503017"/>
    </source>
</evidence>
<keyword evidence="2" id="KW-0732">Signal</keyword>
<dbReference type="EMBL" id="CP033367">
    <property type="protein sequence ID" value="QKD03715.1"/>
    <property type="molecule type" value="Genomic_DNA"/>
</dbReference>
<organism evidence="3 4">
    <name type="scientific">Mesorhizobium loti R88b</name>
    <dbReference type="NCBI Taxonomy" id="935548"/>
    <lineage>
        <taxon>Bacteria</taxon>
        <taxon>Pseudomonadati</taxon>
        <taxon>Pseudomonadota</taxon>
        <taxon>Alphaproteobacteria</taxon>
        <taxon>Hyphomicrobiales</taxon>
        <taxon>Phyllobacteriaceae</taxon>
        <taxon>Mesorhizobium</taxon>
    </lineage>
</organism>
<evidence type="ECO:0000313" key="3">
    <source>
        <dbReference type="EMBL" id="QKD03715.1"/>
    </source>
</evidence>
<dbReference type="RefSeq" id="WP_032925367.1">
    <property type="nucleotide sequence ID" value="NZ_CP033367.1"/>
</dbReference>
<name>A0A6M7WP04_RHILI</name>
<reference evidence="3 4" key="1">
    <citation type="submission" date="2018-10" db="EMBL/GenBank/DDBJ databases">
        <authorList>
            <person name="Perry B.J."/>
            <person name="Sullivan J.T."/>
            <person name="Murphy R.J.T."/>
            <person name="Ramsay J.P."/>
            <person name="Ronson C.W."/>
        </authorList>
    </citation>
    <scope>NUCLEOTIDE SEQUENCE [LARGE SCALE GENOMIC DNA]</scope>
    <source>
        <strain evidence="3 4">R88b</strain>
    </source>
</reference>
<feature type="signal peptide" evidence="2">
    <location>
        <begin position="1"/>
        <end position="31"/>
    </location>
</feature>
<gene>
    <name evidence="3" type="ORF">EB235_21355</name>
</gene>
<dbReference type="Proteomes" id="UP000503017">
    <property type="component" value="Chromosome"/>
</dbReference>
<sequence length="99" mass="9983">MTDTHPFRASRSLIAAAVIAIAGLASGTALGEDASSSAQKGALPGVTGDYRIAKPAPVPEPDDAFPSDGNGTFKIGNTDLRISGSITIDAATGGFKPRR</sequence>
<evidence type="ECO:0000256" key="1">
    <source>
        <dbReference type="SAM" id="MobiDB-lite"/>
    </source>
</evidence>
<protein>
    <submittedName>
        <fullName evidence="3">Uncharacterized protein</fullName>
    </submittedName>
</protein>
<accession>A0A6M7WP04</accession>
<dbReference type="AlphaFoldDB" id="A0A6M7WP04"/>
<feature type="region of interest" description="Disordered" evidence="1">
    <location>
        <begin position="51"/>
        <end position="71"/>
    </location>
</feature>
<proteinExistence type="predicted"/>